<comment type="caution">
    <text evidence="2">The sequence shown here is derived from an EMBL/GenBank/DDBJ whole genome shotgun (WGS) entry which is preliminary data.</text>
</comment>
<feature type="domain" description="DNA-directed RNA polymerase N-terminal" evidence="1">
    <location>
        <begin position="338"/>
        <end position="657"/>
    </location>
</feature>
<dbReference type="InterPro" id="IPR037159">
    <property type="entry name" value="RNA_POL_N_sf"/>
</dbReference>
<dbReference type="GO" id="GO:0006390">
    <property type="term" value="P:mitochondrial transcription"/>
    <property type="evidence" value="ECO:0007669"/>
    <property type="project" value="TreeGrafter"/>
</dbReference>
<dbReference type="OrthoDB" id="276422at2759"/>
<protein>
    <recommendedName>
        <fullName evidence="1">DNA-directed RNA polymerase N-terminal domain-containing protein</fullName>
    </recommendedName>
</protein>
<dbReference type="EMBL" id="LJIG01022718">
    <property type="protein sequence ID" value="KRT79074.1"/>
    <property type="molecule type" value="Genomic_DNA"/>
</dbReference>
<dbReference type="Gene3D" id="1.10.1320.10">
    <property type="entry name" value="DNA-directed RNA polymerase, N-terminal domain"/>
    <property type="match status" value="1"/>
</dbReference>
<dbReference type="AlphaFoldDB" id="A0A0T6AVK6"/>
<dbReference type="Pfam" id="PF14700">
    <property type="entry name" value="RPOL_N"/>
    <property type="match status" value="1"/>
</dbReference>
<organism evidence="2 3">
    <name type="scientific">Oryctes borbonicus</name>
    <dbReference type="NCBI Taxonomy" id="1629725"/>
    <lineage>
        <taxon>Eukaryota</taxon>
        <taxon>Metazoa</taxon>
        <taxon>Ecdysozoa</taxon>
        <taxon>Arthropoda</taxon>
        <taxon>Hexapoda</taxon>
        <taxon>Insecta</taxon>
        <taxon>Pterygota</taxon>
        <taxon>Neoptera</taxon>
        <taxon>Endopterygota</taxon>
        <taxon>Coleoptera</taxon>
        <taxon>Polyphaga</taxon>
        <taxon>Scarabaeiformia</taxon>
        <taxon>Scarabaeidae</taxon>
        <taxon>Dynastinae</taxon>
        <taxon>Oryctes</taxon>
    </lineage>
</organism>
<evidence type="ECO:0000313" key="3">
    <source>
        <dbReference type="Proteomes" id="UP000051574"/>
    </source>
</evidence>
<dbReference type="GO" id="GO:0034245">
    <property type="term" value="C:mitochondrial DNA-directed RNA polymerase complex"/>
    <property type="evidence" value="ECO:0007669"/>
    <property type="project" value="TreeGrafter"/>
</dbReference>
<evidence type="ECO:0000259" key="1">
    <source>
        <dbReference type="SMART" id="SM01311"/>
    </source>
</evidence>
<dbReference type="InterPro" id="IPR043502">
    <property type="entry name" value="DNA/RNA_pol_sf"/>
</dbReference>
<dbReference type="SUPFAM" id="SSF56672">
    <property type="entry name" value="DNA/RNA polymerases"/>
    <property type="match status" value="1"/>
</dbReference>
<dbReference type="PANTHER" id="PTHR10102">
    <property type="entry name" value="DNA-DIRECTED RNA POLYMERASE, MITOCHONDRIAL"/>
    <property type="match status" value="1"/>
</dbReference>
<dbReference type="Proteomes" id="UP000051574">
    <property type="component" value="Unassembled WGS sequence"/>
</dbReference>
<evidence type="ECO:0000313" key="2">
    <source>
        <dbReference type="EMBL" id="KRT79074.1"/>
    </source>
</evidence>
<gene>
    <name evidence="2" type="ORF">AMK59_7141</name>
</gene>
<name>A0A0T6AVK6_9SCAR</name>
<dbReference type="SMART" id="SM01311">
    <property type="entry name" value="RPOL_N"/>
    <property type="match status" value="1"/>
</dbReference>
<dbReference type="PANTHER" id="PTHR10102:SF0">
    <property type="entry name" value="DNA-DIRECTED RNA POLYMERASE, MITOCHONDRIAL"/>
    <property type="match status" value="1"/>
</dbReference>
<accession>A0A0T6AVK6</accession>
<dbReference type="InterPro" id="IPR029262">
    <property type="entry name" value="RPOL_N"/>
</dbReference>
<dbReference type="GO" id="GO:0001018">
    <property type="term" value="F:mitochondrial promoter sequence-specific DNA binding"/>
    <property type="evidence" value="ECO:0007669"/>
    <property type="project" value="TreeGrafter"/>
</dbReference>
<keyword evidence="3" id="KW-1185">Reference proteome</keyword>
<dbReference type="GO" id="GO:0003899">
    <property type="term" value="F:DNA-directed RNA polymerase activity"/>
    <property type="evidence" value="ECO:0007669"/>
    <property type="project" value="InterPro"/>
</dbReference>
<dbReference type="InterPro" id="IPR002092">
    <property type="entry name" value="DNA-dir_Rpol_phage-type"/>
</dbReference>
<reference evidence="2 3" key="1">
    <citation type="submission" date="2015-09" db="EMBL/GenBank/DDBJ databases">
        <title>Draft genome of the scarab beetle Oryctes borbonicus.</title>
        <authorList>
            <person name="Meyer J.M."/>
            <person name="Markov G.V."/>
            <person name="Baskaran P."/>
            <person name="Herrmann M."/>
            <person name="Sommer R.J."/>
            <person name="Roedelsperger C."/>
        </authorList>
    </citation>
    <scope>NUCLEOTIDE SEQUENCE [LARGE SCALE GENOMIC DNA]</scope>
    <source>
        <strain evidence="2">OB123</strain>
        <tissue evidence="2">Whole animal</tissue>
    </source>
</reference>
<dbReference type="GO" id="GO:0071897">
    <property type="term" value="P:DNA biosynthetic process"/>
    <property type="evidence" value="ECO:0007669"/>
    <property type="project" value="UniProtKB-ARBA"/>
</dbReference>
<proteinExistence type="predicted"/>
<sequence>MMRINKTFVEHTYNNLTIIENVPAIIETATSSTIDVPMQSVIVPSISSINDSPSVNIANEIVESDQEYTEVELNNRLTNGSSRVLEEFDPFQQIVPASNAFHPEVLEEDAQEIVEAVDTEEVKEDPIIKSKEHKVKSELLAKQEVISRTLAAYIEMCDRANMIQKGLHALLAYKYKCANTRSFLPITEINVYNAALRSLASRGDFAKMQDIIRYAQSLHVELNIQSYVAIFECLGRCNICNNHLRDIRIWANEAKCSGITFDRIINEGMFLKDERKFVLTAMQAYNKQYVPKYLPPNVQYDNNLLNNLNNDEQLCRKERNVECTTGIFTREGMEKMISEQMKDEQNGFITARNIENTSKPTEEILKYRRAFEDHVKMWEKIGLNAFNRNLVGLSATKQGSKIEPFMKSIPAKDFVLIMVEEAKILAQGSETYSPSANFLFKELGGRVYSRYKVLYKQQAGVLDKILQVHSKYCDDYVSCHPKLDILPSQHEMQNTRQMWQWLEYSEKSRGSSLELDHKPWVPTVLQAVGKFLYNIIMHDFKIDSNVMKGTKNKNHIAAFYTIFRHYGRTVKEEVKPHPILSKLYRASAPETLKFPTYLVPMKCPPIPWISLNIGGYLLTPTEFVRLPAQAITQKQRLQEMPLEQLYPSFDALNQLAAVPWKVNSRILECITQVWILLQMDIRNIFIFIAGV</sequence>